<comment type="similarity">
    <text evidence="1">Belongs to the arylamine N-acetyltransferase family.</text>
</comment>
<dbReference type="Gene3D" id="3.30.2140.10">
    <property type="entry name" value="Arylamine N-acetyltransferase"/>
    <property type="match status" value="1"/>
</dbReference>
<dbReference type="Proteomes" id="UP000612899">
    <property type="component" value="Unassembled WGS sequence"/>
</dbReference>
<reference evidence="2" key="1">
    <citation type="submission" date="2021-01" db="EMBL/GenBank/DDBJ databases">
        <title>Whole genome shotgun sequence of Rhizocola hellebori NBRC 109834.</title>
        <authorList>
            <person name="Komaki H."/>
            <person name="Tamura T."/>
        </authorList>
    </citation>
    <scope>NUCLEOTIDE SEQUENCE</scope>
    <source>
        <strain evidence="2">NBRC 109834</strain>
    </source>
</reference>
<dbReference type="PANTHER" id="PTHR11786">
    <property type="entry name" value="N-HYDROXYARYLAMINE O-ACETYLTRANSFERASE"/>
    <property type="match status" value="1"/>
</dbReference>
<evidence type="ECO:0000256" key="1">
    <source>
        <dbReference type="ARBA" id="ARBA00006547"/>
    </source>
</evidence>
<evidence type="ECO:0000313" key="2">
    <source>
        <dbReference type="EMBL" id="GIH10930.1"/>
    </source>
</evidence>
<dbReference type="InterPro" id="IPR038765">
    <property type="entry name" value="Papain-like_cys_pep_sf"/>
</dbReference>
<dbReference type="AlphaFoldDB" id="A0A8J3VLK4"/>
<dbReference type="EMBL" id="BONY01000112">
    <property type="protein sequence ID" value="GIH10930.1"/>
    <property type="molecule type" value="Genomic_DNA"/>
</dbReference>
<keyword evidence="3" id="KW-1185">Reference proteome</keyword>
<protein>
    <submittedName>
        <fullName evidence="2">Arylamine N-acetyltransferase</fullName>
    </submittedName>
</protein>
<comment type="caution">
    <text evidence="2">The sequence shown here is derived from an EMBL/GenBank/DDBJ whole genome shotgun (WGS) entry which is preliminary data.</text>
</comment>
<name>A0A8J3VLK4_9ACTN</name>
<dbReference type="PANTHER" id="PTHR11786:SF0">
    <property type="entry name" value="ARYLAMINE N-ACETYLTRANSFERASE 4-RELATED"/>
    <property type="match status" value="1"/>
</dbReference>
<dbReference type="GO" id="GO:0016407">
    <property type="term" value="F:acetyltransferase activity"/>
    <property type="evidence" value="ECO:0007669"/>
    <property type="project" value="InterPro"/>
</dbReference>
<accession>A0A8J3VLK4</accession>
<dbReference type="SUPFAM" id="SSF54001">
    <property type="entry name" value="Cysteine proteinases"/>
    <property type="match status" value="1"/>
</dbReference>
<dbReference type="InterPro" id="IPR001447">
    <property type="entry name" value="Arylamine_N-AcTrfase"/>
</dbReference>
<sequence>MIDAYLARLGLPRAKPSVDYLFELHRAHVAKVAYTNLQIIRDRPASIALESSVAEVLAGRNGYCFHLNGAFAELLRSLGFQVSLHRGYVVRLLESEAALNHLVLVVHDLDGMWFVDAGLGDALYEPLPLTPGTYRQGPFQYRLEPCARRDGWRFEHDPEGSFGAMEFESAGARIADFAQAHEHLSTSPSSTFRRFLVAQVREAGRVRILRGCILTTIDRDGKREEHLDDPQRWRDTIVELGVADEGLLELWPTEREKHEAWLASK</sequence>
<gene>
    <name evidence="2" type="primary">nat_2</name>
    <name evidence="2" type="ORF">Rhe02_89970</name>
</gene>
<dbReference type="RefSeq" id="WP_203914653.1">
    <property type="nucleotide sequence ID" value="NZ_BONY01000112.1"/>
</dbReference>
<evidence type="ECO:0000313" key="3">
    <source>
        <dbReference type="Proteomes" id="UP000612899"/>
    </source>
</evidence>
<organism evidence="2 3">
    <name type="scientific">Rhizocola hellebori</name>
    <dbReference type="NCBI Taxonomy" id="1392758"/>
    <lineage>
        <taxon>Bacteria</taxon>
        <taxon>Bacillati</taxon>
        <taxon>Actinomycetota</taxon>
        <taxon>Actinomycetes</taxon>
        <taxon>Micromonosporales</taxon>
        <taxon>Micromonosporaceae</taxon>
        <taxon>Rhizocola</taxon>
    </lineage>
</organism>
<proteinExistence type="inferred from homology"/>
<dbReference type="Pfam" id="PF00797">
    <property type="entry name" value="Acetyltransf_2"/>
    <property type="match status" value="1"/>
</dbReference>
<dbReference type="Gene3D" id="2.40.128.150">
    <property type="entry name" value="Cysteine proteinases"/>
    <property type="match status" value="1"/>
</dbReference>